<feature type="chain" id="PRO_5022988782" evidence="2">
    <location>
        <begin position="23"/>
        <end position="197"/>
    </location>
</feature>
<accession>A0A5D3K268</accession>
<keyword evidence="1" id="KW-0175">Coiled coil</keyword>
<keyword evidence="4" id="KW-1185">Reference proteome</keyword>
<evidence type="ECO:0000256" key="1">
    <source>
        <dbReference type="SAM" id="Coils"/>
    </source>
</evidence>
<name>A0A5D3K268_9BRAD</name>
<organism evidence="3 4">
    <name type="scientific">Bradyrhizobium rifense</name>
    <dbReference type="NCBI Taxonomy" id="515499"/>
    <lineage>
        <taxon>Bacteria</taxon>
        <taxon>Pseudomonadati</taxon>
        <taxon>Pseudomonadota</taxon>
        <taxon>Alphaproteobacteria</taxon>
        <taxon>Hyphomicrobiales</taxon>
        <taxon>Nitrobacteraceae</taxon>
        <taxon>Bradyrhizobium</taxon>
    </lineage>
</organism>
<dbReference type="AlphaFoldDB" id="A0A5D3K268"/>
<dbReference type="OrthoDB" id="198726at2"/>
<evidence type="ECO:0000256" key="2">
    <source>
        <dbReference type="SAM" id="SignalP"/>
    </source>
</evidence>
<feature type="signal peptide" evidence="2">
    <location>
        <begin position="1"/>
        <end position="22"/>
    </location>
</feature>
<dbReference type="Proteomes" id="UP000324758">
    <property type="component" value="Unassembled WGS sequence"/>
</dbReference>
<evidence type="ECO:0000313" key="4">
    <source>
        <dbReference type="Proteomes" id="UP000324758"/>
    </source>
</evidence>
<proteinExistence type="predicted"/>
<evidence type="ECO:0000313" key="3">
    <source>
        <dbReference type="EMBL" id="TYL89351.1"/>
    </source>
</evidence>
<dbReference type="EMBL" id="VSSS01000061">
    <property type="protein sequence ID" value="TYL89351.1"/>
    <property type="molecule type" value="Genomic_DNA"/>
</dbReference>
<reference evidence="3 4" key="1">
    <citation type="submission" date="2019-08" db="EMBL/GenBank/DDBJ databases">
        <title>Bradyrhizobium hipponensis sp. nov., a rhizobium isolated from a Lupinus angustifolius root nodule in Tunisia.</title>
        <authorList>
            <person name="Off K."/>
            <person name="Rejili M."/>
            <person name="Mars M."/>
            <person name="Brachmann A."/>
            <person name="Marin M."/>
        </authorList>
    </citation>
    <scope>NUCLEOTIDE SEQUENCE [LARGE SCALE GENOMIC DNA]</scope>
    <source>
        <strain evidence="3 4">CTAW71</strain>
    </source>
</reference>
<comment type="caution">
    <text evidence="3">The sequence shown here is derived from an EMBL/GenBank/DDBJ whole genome shotgun (WGS) entry which is preliminary data.</text>
</comment>
<dbReference type="RefSeq" id="WP_148777064.1">
    <property type="nucleotide sequence ID" value="NZ_VSSS01000061.1"/>
</dbReference>
<gene>
    <name evidence="3" type="ORF">FXB40_36245</name>
</gene>
<sequence>MRLLRLSSIVALALTIPAIAHADQEGDRLREALRSATAQARAAEDQRAALQAKLTAAEQERERLRKQNEAFRAQVKEAEQAYRQAVKDFNERLTERDDSLEKWKVAYGEAAGVARAKDAERAKFEAEATAFKASTKACEAKNIQLARTANEVVTKYEAMDPFEKVLDHDPVFGLKRVEHQNAAQDYRDKILEQKAKP</sequence>
<protein>
    <submittedName>
        <fullName evidence="3">Uncharacterized protein</fullName>
    </submittedName>
</protein>
<feature type="coiled-coil region" evidence="1">
    <location>
        <begin position="19"/>
        <end position="88"/>
    </location>
</feature>
<keyword evidence="2" id="KW-0732">Signal</keyword>